<feature type="compositionally biased region" description="Basic and acidic residues" evidence="1">
    <location>
        <begin position="36"/>
        <end position="54"/>
    </location>
</feature>
<reference evidence="2" key="1">
    <citation type="submission" date="2020-06" db="EMBL/GenBank/DDBJ databases">
        <authorList>
            <person name="Li T."/>
            <person name="Hu X."/>
            <person name="Zhang T."/>
            <person name="Song X."/>
            <person name="Zhang H."/>
            <person name="Dai N."/>
            <person name="Sheng W."/>
            <person name="Hou X."/>
            <person name="Wei L."/>
        </authorList>
    </citation>
    <scope>NUCLEOTIDE SEQUENCE</scope>
    <source>
        <strain evidence="2">3651</strain>
        <tissue evidence="2">Leaf</tissue>
    </source>
</reference>
<dbReference type="Proteomes" id="UP001293254">
    <property type="component" value="Unassembled WGS sequence"/>
</dbReference>
<feature type="compositionally biased region" description="Polar residues" evidence="1">
    <location>
        <begin position="199"/>
        <end position="209"/>
    </location>
</feature>
<evidence type="ECO:0000256" key="1">
    <source>
        <dbReference type="SAM" id="MobiDB-lite"/>
    </source>
</evidence>
<reference evidence="2" key="2">
    <citation type="journal article" date="2024" name="Plant">
        <title>Genomic evolution and insights into agronomic trait innovations of Sesamum species.</title>
        <authorList>
            <person name="Miao H."/>
            <person name="Wang L."/>
            <person name="Qu L."/>
            <person name="Liu H."/>
            <person name="Sun Y."/>
            <person name="Le M."/>
            <person name="Wang Q."/>
            <person name="Wei S."/>
            <person name="Zheng Y."/>
            <person name="Lin W."/>
            <person name="Duan Y."/>
            <person name="Cao H."/>
            <person name="Xiong S."/>
            <person name="Wang X."/>
            <person name="Wei L."/>
            <person name="Li C."/>
            <person name="Ma Q."/>
            <person name="Ju M."/>
            <person name="Zhao R."/>
            <person name="Li G."/>
            <person name="Mu C."/>
            <person name="Tian Q."/>
            <person name="Mei H."/>
            <person name="Zhang T."/>
            <person name="Gao T."/>
            <person name="Zhang H."/>
        </authorList>
    </citation>
    <scope>NUCLEOTIDE SEQUENCE</scope>
    <source>
        <strain evidence="2">3651</strain>
    </source>
</reference>
<feature type="compositionally biased region" description="Basic and acidic residues" evidence="1">
    <location>
        <begin position="72"/>
        <end position="83"/>
    </location>
</feature>
<feature type="compositionally biased region" description="Polar residues" evidence="1">
    <location>
        <begin position="1"/>
        <end position="14"/>
    </location>
</feature>
<evidence type="ECO:0000313" key="2">
    <source>
        <dbReference type="EMBL" id="KAK4426635.1"/>
    </source>
</evidence>
<dbReference type="AlphaFoldDB" id="A0AAE2CLJ5"/>
<dbReference type="EMBL" id="JACGWO010000005">
    <property type="protein sequence ID" value="KAK4426635.1"/>
    <property type="molecule type" value="Genomic_DNA"/>
</dbReference>
<proteinExistence type="predicted"/>
<feature type="compositionally biased region" description="Basic and acidic residues" evidence="1">
    <location>
        <begin position="102"/>
        <end position="115"/>
    </location>
</feature>
<organism evidence="2 3">
    <name type="scientific">Sesamum alatum</name>
    <dbReference type="NCBI Taxonomy" id="300844"/>
    <lineage>
        <taxon>Eukaryota</taxon>
        <taxon>Viridiplantae</taxon>
        <taxon>Streptophyta</taxon>
        <taxon>Embryophyta</taxon>
        <taxon>Tracheophyta</taxon>
        <taxon>Spermatophyta</taxon>
        <taxon>Magnoliopsida</taxon>
        <taxon>eudicotyledons</taxon>
        <taxon>Gunneridae</taxon>
        <taxon>Pentapetalae</taxon>
        <taxon>asterids</taxon>
        <taxon>lamiids</taxon>
        <taxon>Lamiales</taxon>
        <taxon>Pedaliaceae</taxon>
        <taxon>Sesamum</taxon>
    </lineage>
</organism>
<feature type="region of interest" description="Disordered" evidence="1">
    <location>
        <begin position="1"/>
        <end position="83"/>
    </location>
</feature>
<accession>A0AAE2CLJ5</accession>
<sequence length="232" mass="26461">MDNQNLEPTNQMSKESNDNGRKKGKRVMFSEDNQENTDRHKGSRPETLSKEMLRINDTVVSPAKDFNQNASHETEEVSDEDKFNYDDPIIAELLDRDWDKEFNKHGKSHNDKVAHFDNASTKNGTSGGTKRDQEPAHASNSFKQLSFIPAWSLEEGESDIMETHMEGSRILYKGDTSTHRNTDSQETEAASEEEEESTPIFNRFQSLQNLGEEEPQITDQLNQPHTKDITEA</sequence>
<gene>
    <name evidence="2" type="ORF">Salat_1432200</name>
</gene>
<evidence type="ECO:0000313" key="3">
    <source>
        <dbReference type="Proteomes" id="UP001293254"/>
    </source>
</evidence>
<protein>
    <submittedName>
        <fullName evidence="2">Uncharacterized protein</fullName>
    </submittedName>
</protein>
<name>A0AAE2CLJ5_9LAMI</name>
<feature type="region of interest" description="Disordered" evidence="1">
    <location>
        <begin position="102"/>
        <end position="141"/>
    </location>
</feature>
<comment type="caution">
    <text evidence="2">The sequence shown here is derived from an EMBL/GenBank/DDBJ whole genome shotgun (WGS) entry which is preliminary data.</text>
</comment>
<feature type="region of interest" description="Disordered" evidence="1">
    <location>
        <begin position="171"/>
        <end position="232"/>
    </location>
</feature>
<feature type="compositionally biased region" description="Acidic residues" evidence="1">
    <location>
        <begin position="185"/>
        <end position="197"/>
    </location>
</feature>
<keyword evidence="3" id="KW-1185">Reference proteome</keyword>